<feature type="region of interest" description="Disordered" evidence="1">
    <location>
        <begin position="255"/>
        <end position="293"/>
    </location>
</feature>
<reference evidence="2" key="1">
    <citation type="submission" date="2015-04" db="UniProtKB">
        <authorList>
            <consortium name="EnsemblPlants"/>
        </authorList>
    </citation>
    <scope>IDENTIFICATION</scope>
    <source>
        <strain evidence="2">SL10</strain>
    </source>
</reference>
<dbReference type="Proteomes" id="UP000006591">
    <property type="component" value="Chromosome 2"/>
</dbReference>
<evidence type="ECO:0000313" key="3">
    <source>
        <dbReference type="Proteomes" id="UP000006591"/>
    </source>
</evidence>
<feature type="compositionally biased region" description="Low complexity" evidence="1">
    <location>
        <begin position="277"/>
        <end position="288"/>
    </location>
</feature>
<feature type="compositionally biased region" description="Low complexity" evidence="1">
    <location>
        <begin position="336"/>
        <end position="350"/>
    </location>
</feature>
<dbReference type="HOGENOM" id="CLU_763730_0_0_1"/>
<dbReference type="Gramene" id="ONIVA02G32990.1">
    <property type="protein sequence ID" value="ONIVA02G32990.1"/>
    <property type="gene ID" value="ONIVA02G32990"/>
</dbReference>
<sequence>MENTGTRFTLVKSSHDTSPVMWKHKGKYDQNEPSQKLQTTATDHNIIHSPTPRAVNNERRGEQGTRCWPVLLTRRRCDEALRRQSALGQGRGSRRQRRRETGYGRPHPRPDAGTSRRGGGGEEGRGSAWSGRRRRLILRPDLAPPKLGTAGSVAPAAAAAAAADVGSAAVVAAEDLGDALVEGRRRTSWAITEKKKSSGGWAWRRRRRERGRKEKAAAWWSRTRRRWRIRWSARRSVEEEAAVNPMVVEVGQPMRRPTRAGSQSSTVREGSLRATLAEAAPSSSSSAARVLSRQEKLPPNNAFPGASGGLRVPLLLSLLFTAPIAELLVVASTPAAVGRRQQGQRRAPAPTSVLHAQRANPHS</sequence>
<evidence type="ECO:0000256" key="1">
    <source>
        <dbReference type="SAM" id="MobiDB-lite"/>
    </source>
</evidence>
<protein>
    <submittedName>
        <fullName evidence="2">Uncharacterized protein</fullName>
    </submittedName>
</protein>
<feature type="region of interest" description="Disordered" evidence="1">
    <location>
        <begin position="82"/>
        <end position="135"/>
    </location>
</feature>
<feature type="compositionally biased region" description="Polar residues" evidence="1">
    <location>
        <begin position="31"/>
        <end position="43"/>
    </location>
</feature>
<organism evidence="2">
    <name type="scientific">Oryza nivara</name>
    <name type="common">Indian wild rice</name>
    <name type="synonym">Oryza sativa f. spontanea</name>
    <dbReference type="NCBI Taxonomy" id="4536"/>
    <lineage>
        <taxon>Eukaryota</taxon>
        <taxon>Viridiplantae</taxon>
        <taxon>Streptophyta</taxon>
        <taxon>Embryophyta</taxon>
        <taxon>Tracheophyta</taxon>
        <taxon>Spermatophyta</taxon>
        <taxon>Magnoliopsida</taxon>
        <taxon>Liliopsida</taxon>
        <taxon>Poales</taxon>
        <taxon>Poaceae</taxon>
        <taxon>BOP clade</taxon>
        <taxon>Oryzoideae</taxon>
        <taxon>Oryzeae</taxon>
        <taxon>Oryzinae</taxon>
        <taxon>Oryza</taxon>
    </lineage>
</organism>
<dbReference type="AlphaFoldDB" id="A0A0E0GC64"/>
<feature type="region of interest" description="Disordered" evidence="1">
    <location>
        <begin position="24"/>
        <end position="63"/>
    </location>
</feature>
<evidence type="ECO:0000313" key="2">
    <source>
        <dbReference type="EnsemblPlants" id="ONIVA02G32990.1"/>
    </source>
</evidence>
<dbReference type="EnsemblPlants" id="ONIVA02G32990.1">
    <property type="protein sequence ID" value="ONIVA02G32990.1"/>
    <property type="gene ID" value="ONIVA02G32990"/>
</dbReference>
<name>A0A0E0GC64_ORYNI</name>
<accession>A0A0E0GC64</accession>
<reference evidence="2" key="2">
    <citation type="submission" date="2018-04" db="EMBL/GenBank/DDBJ databases">
        <title>OnivRS2 (Oryza nivara Reference Sequence Version 2).</title>
        <authorList>
            <person name="Zhang J."/>
            <person name="Kudrna D."/>
            <person name="Lee S."/>
            <person name="Talag J."/>
            <person name="Rajasekar S."/>
            <person name="Welchert J."/>
            <person name="Hsing Y.-I."/>
            <person name="Wing R.A."/>
        </authorList>
    </citation>
    <scope>NUCLEOTIDE SEQUENCE [LARGE SCALE GENOMIC DNA]</scope>
    <source>
        <strain evidence="2">SL10</strain>
    </source>
</reference>
<feature type="region of interest" description="Disordered" evidence="1">
    <location>
        <begin position="336"/>
        <end position="363"/>
    </location>
</feature>
<keyword evidence="3" id="KW-1185">Reference proteome</keyword>
<proteinExistence type="predicted"/>